<accession>A0A1U7HLK2</accession>
<evidence type="ECO:0000313" key="2">
    <source>
        <dbReference type="Proteomes" id="UP000186868"/>
    </source>
</evidence>
<comment type="caution">
    <text evidence="1">The sequence shown here is derived from an EMBL/GenBank/DDBJ whole genome shotgun (WGS) entry which is preliminary data.</text>
</comment>
<protein>
    <submittedName>
        <fullName evidence="1">Uncharacterized protein</fullName>
    </submittedName>
</protein>
<dbReference type="EMBL" id="MRCB01000006">
    <property type="protein sequence ID" value="OKH24466.1"/>
    <property type="molecule type" value="Genomic_DNA"/>
</dbReference>
<gene>
    <name evidence="1" type="ORF">NIES593_07250</name>
</gene>
<organism evidence="1 2">
    <name type="scientific">Hydrococcus rivularis NIES-593</name>
    <dbReference type="NCBI Taxonomy" id="1921803"/>
    <lineage>
        <taxon>Bacteria</taxon>
        <taxon>Bacillati</taxon>
        <taxon>Cyanobacteriota</taxon>
        <taxon>Cyanophyceae</taxon>
        <taxon>Pleurocapsales</taxon>
        <taxon>Hydrococcaceae</taxon>
        <taxon>Hydrococcus</taxon>
    </lineage>
</organism>
<dbReference type="STRING" id="1921803.NIES593_07250"/>
<dbReference type="AlphaFoldDB" id="A0A1U7HLK2"/>
<proteinExistence type="predicted"/>
<evidence type="ECO:0000313" key="1">
    <source>
        <dbReference type="EMBL" id="OKH24466.1"/>
    </source>
</evidence>
<name>A0A1U7HLK2_9CYAN</name>
<dbReference type="Proteomes" id="UP000186868">
    <property type="component" value="Unassembled WGS sequence"/>
</dbReference>
<keyword evidence="2" id="KW-1185">Reference proteome</keyword>
<reference evidence="1 2" key="1">
    <citation type="submission" date="2016-11" db="EMBL/GenBank/DDBJ databases">
        <title>Draft Genome Sequences of Nine Cyanobacterial Strains from Diverse Habitats.</title>
        <authorList>
            <person name="Zhu T."/>
            <person name="Hou S."/>
            <person name="Lu X."/>
            <person name="Hess W.R."/>
        </authorList>
    </citation>
    <scope>NUCLEOTIDE SEQUENCE [LARGE SCALE GENOMIC DNA]</scope>
    <source>
        <strain evidence="1 2">NIES-593</strain>
    </source>
</reference>
<sequence length="61" mass="6975">MLADWMLTIAIARVLDFSHSNQNSEFFKNLKLFSGGDLIDDAQPKFLPRQTDVFFGKVVKI</sequence>